<evidence type="ECO:0000313" key="7">
    <source>
        <dbReference type="EMBL" id="KAJ8281662.1"/>
    </source>
</evidence>
<comment type="similarity">
    <text evidence="1">Belongs to the arrestin family.</text>
</comment>
<keyword evidence="4" id="KW-0844">Vision</keyword>
<dbReference type="GO" id="GO:0007601">
    <property type="term" value="P:visual perception"/>
    <property type="evidence" value="ECO:0007669"/>
    <property type="project" value="UniProtKB-KW"/>
</dbReference>
<sequence length="209" mass="23016">MVPQSQVWVQLVCAFRYGQEDLDVIGLPFRKDICIQHVQVYPPENGQPANTPTQDALMKKVGEQGHPFTFTPCGVDYELKGYIANKADTPAENVEKKCVQSHIDQTADVLLYSADKYTKCVLNEEFGDSVNGNATFEKEYRVTPSLANSKEKRGLALDGRLKDKDTNLASTATLRPGLNRDVAGILVSYKVKVNLMVSSGGFLGDLTAR</sequence>
<evidence type="ECO:0000256" key="4">
    <source>
        <dbReference type="ARBA" id="ARBA00023305"/>
    </source>
</evidence>
<reference evidence="7" key="1">
    <citation type="journal article" date="2023" name="Science">
        <title>Genome structures resolve the early diversification of teleost fishes.</title>
        <authorList>
            <person name="Parey E."/>
            <person name="Louis A."/>
            <person name="Montfort J."/>
            <person name="Bouchez O."/>
            <person name="Roques C."/>
            <person name="Iampietro C."/>
            <person name="Lluch J."/>
            <person name="Castinel A."/>
            <person name="Donnadieu C."/>
            <person name="Desvignes T."/>
            <person name="Floi Bucao C."/>
            <person name="Jouanno E."/>
            <person name="Wen M."/>
            <person name="Mejri S."/>
            <person name="Dirks R."/>
            <person name="Jansen H."/>
            <person name="Henkel C."/>
            <person name="Chen W.J."/>
            <person name="Zahm M."/>
            <person name="Cabau C."/>
            <person name="Klopp C."/>
            <person name="Thompson A.W."/>
            <person name="Robinson-Rechavi M."/>
            <person name="Braasch I."/>
            <person name="Lecointre G."/>
            <person name="Bobe J."/>
            <person name="Postlethwait J.H."/>
            <person name="Berthelot C."/>
            <person name="Roest Crollius H."/>
            <person name="Guiguen Y."/>
        </authorList>
    </citation>
    <scope>NUCLEOTIDE SEQUENCE</scope>
    <source>
        <strain evidence="7">Concon-B</strain>
    </source>
</reference>
<dbReference type="PANTHER" id="PTHR11792">
    <property type="entry name" value="ARRESTIN"/>
    <property type="match status" value="1"/>
</dbReference>
<dbReference type="GO" id="GO:0001664">
    <property type="term" value="F:G protein-coupled receptor binding"/>
    <property type="evidence" value="ECO:0007669"/>
    <property type="project" value="TreeGrafter"/>
</dbReference>
<evidence type="ECO:0000256" key="3">
    <source>
        <dbReference type="ARBA" id="ARBA00022606"/>
    </source>
</evidence>
<organism evidence="7 8">
    <name type="scientific">Conger conger</name>
    <name type="common">Conger eel</name>
    <name type="synonym">Muraena conger</name>
    <dbReference type="NCBI Taxonomy" id="82655"/>
    <lineage>
        <taxon>Eukaryota</taxon>
        <taxon>Metazoa</taxon>
        <taxon>Chordata</taxon>
        <taxon>Craniata</taxon>
        <taxon>Vertebrata</taxon>
        <taxon>Euteleostomi</taxon>
        <taxon>Actinopterygii</taxon>
        <taxon>Neopterygii</taxon>
        <taxon>Teleostei</taxon>
        <taxon>Anguilliformes</taxon>
        <taxon>Congridae</taxon>
        <taxon>Conger</taxon>
    </lineage>
</organism>
<dbReference type="InterPro" id="IPR014756">
    <property type="entry name" value="Ig_E-set"/>
</dbReference>
<evidence type="ECO:0000256" key="1">
    <source>
        <dbReference type="ARBA" id="ARBA00005298"/>
    </source>
</evidence>
<dbReference type="AlphaFoldDB" id="A0A9Q1DTR2"/>
<accession>A0A9Q1DTR2</accession>
<keyword evidence="3" id="KW-0716">Sensory transduction</keyword>
<dbReference type="PROSITE" id="PS00295">
    <property type="entry name" value="ARRESTINS"/>
    <property type="match status" value="1"/>
</dbReference>
<name>A0A9Q1DTR2_CONCO</name>
<gene>
    <name evidence="7" type="ORF">COCON_G00041810</name>
</gene>
<dbReference type="InterPro" id="IPR017864">
    <property type="entry name" value="Arrestin_CS"/>
</dbReference>
<dbReference type="GO" id="GO:0007399">
    <property type="term" value="P:nervous system development"/>
    <property type="evidence" value="ECO:0007669"/>
    <property type="project" value="UniProtKB-ARBA"/>
</dbReference>
<dbReference type="OrthoDB" id="298939at2759"/>
<evidence type="ECO:0000256" key="2">
    <source>
        <dbReference type="ARBA" id="ARBA00017730"/>
    </source>
</evidence>
<proteinExistence type="inferred from homology"/>
<dbReference type="GO" id="GO:0002031">
    <property type="term" value="P:G protein-coupled receptor internalization"/>
    <property type="evidence" value="ECO:0007669"/>
    <property type="project" value="TreeGrafter"/>
</dbReference>
<dbReference type="InterPro" id="IPR000698">
    <property type="entry name" value="Arrestin"/>
</dbReference>
<dbReference type="Gene3D" id="2.60.40.640">
    <property type="match status" value="1"/>
</dbReference>
<protein>
    <recommendedName>
        <fullName evidence="2">Arrestin-C</fullName>
    </recommendedName>
    <alternativeName>
        <fullName evidence="6">Cone arrestin</fullName>
    </alternativeName>
</protein>
<dbReference type="EMBL" id="JAFJMO010000003">
    <property type="protein sequence ID" value="KAJ8281662.1"/>
    <property type="molecule type" value="Genomic_DNA"/>
</dbReference>
<evidence type="ECO:0000256" key="5">
    <source>
        <dbReference type="ARBA" id="ARBA00024976"/>
    </source>
</evidence>
<dbReference type="InterPro" id="IPR014752">
    <property type="entry name" value="Arrestin-like_C"/>
</dbReference>
<dbReference type="SUPFAM" id="SSF81296">
    <property type="entry name" value="E set domains"/>
    <property type="match status" value="2"/>
</dbReference>
<comment type="caution">
    <text evidence="7">The sequence shown here is derived from an EMBL/GenBank/DDBJ whole genome shotgun (WGS) entry which is preliminary data.</text>
</comment>
<comment type="function">
    <text evidence="5">May play a role in an as yet undefined retina-specific signal transduction. Could bind to photoactivated-phosphorylated red/green opsins.</text>
</comment>
<evidence type="ECO:0000313" key="8">
    <source>
        <dbReference type="Proteomes" id="UP001152803"/>
    </source>
</evidence>
<evidence type="ECO:0000256" key="6">
    <source>
        <dbReference type="ARBA" id="ARBA00031498"/>
    </source>
</evidence>
<dbReference type="GO" id="GO:0007165">
    <property type="term" value="P:signal transduction"/>
    <property type="evidence" value="ECO:0007669"/>
    <property type="project" value="InterPro"/>
</dbReference>
<dbReference type="PANTHER" id="PTHR11792:SF19">
    <property type="entry name" value="ARRESTIN-C"/>
    <property type="match status" value="1"/>
</dbReference>
<dbReference type="Proteomes" id="UP001152803">
    <property type="component" value="Unassembled WGS sequence"/>
</dbReference>
<keyword evidence="8" id="KW-1185">Reference proteome</keyword>